<evidence type="ECO:0000313" key="7">
    <source>
        <dbReference type="EMBL" id="MBB5752200.1"/>
    </source>
</evidence>
<dbReference type="GO" id="GO:0016616">
    <property type="term" value="F:oxidoreductase activity, acting on the CH-OH group of donors, NAD or NADP as acceptor"/>
    <property type="evidence" value="ECO:0007669"/>
    <property type="project" value="InterPro"/>
</dbReference>
<dbReference type="SUPFAM" id="SSF52283">
    <property type="entry name" value="Formate/glycerate dehydrogenase catalytic domain-like"/>
    <property type="match status" value="1"/>
</dbReference>
<dbReference type="Pfam" id="PF00389">
    <property type="entry name" value="2-Hacid_dh"/>
    <property type="match status" value="1"/>
</dbReference>
<evidence type="ECO:0000256" key="2">
    <source>
        <dbReference type="ARBA" id="ARBA00023002"/>
    </source>
</evidence>
<dbReference type="GO" id="GO:0051287">
    <property type="term" value="F:NAD binding"/>
    <property type="evidence" value="ECO:0007669"/>
    <property type="project" value="InterPro"/>
</dbReference>
<dbReference type="InterPro" id="IPR006140">
    <property type="entry name" value="D-isomer_DH_NAD-bd"/>
</dbReference>
<dbReference type="Pfam" id="PF02826">
    <property type="entry name" value="2-Hacid_dh_C"/>
    <property type="match status" value="1"/>
</dbReference>
<evidence type="ECO:0000313" key="8">
    <source>
        <dbReference type="Proteomes" id="UP000523821"/>
    </source>
</evidence>
<accession>A0A7W9FK57</accession>
<dbReference type="EMBL" id="JACHOO010000002">
    <property type="protein sequence ID" value="MBB5752200.1"/>
    <property type="molecule type" value="Genomic_DNA"/>
</dbReference>
<evidence type="ECO:0000259" key="5">
    <source>
        <dbReference type="Pfam" id="PF00389"/>
    </source>
</evidence>
<evidence type="ECO:0000259" key="6">
    <source>
        <dbReference type="Pfam" id="PF02826"/>
    </source>
</evidence>
<keyword evidence="2 4" id="KW-0560">Oxidoreductase</keyword>
<feature type="domain" description="D-isomer specific 2-hydroxyacid dehydrogenase catalytic" evidence="5">
    <location>
        <begin position="77"/>
        <end position="351"/>
    </location>
</feature>
<dbReference type="Proteomes" id="UP000523821">
    <property type="component" value="Unassembled WGS sequence"/>
</dbReference>
<feature type="domain" description="D-isomer specific 2-hydroxyacid dehydrogenase NAD-binding" evidence="6">
    <location>
        <begin position="143"/>
        <end position="317"/>
    </location>
</feature>
<dbReference type="SUPFAM" id="SSF51735">
    <property type="entry name" value="NAD(P)-binding Rossmann-fold domains"/>
    <property type="match status" value="1"/>
</dbReference>
<dbReference type="Gene3D" id="3.40.50.720">
    <property type="entry name" value="NAD(P)-binding Rossmann-like Domain"/>
    <property type="match status" value="2"/>
</dbReference>
<keyword evidence="8" id="KW-1185">Reference proteome</keyword>
<dbReference type="PANTHER" id="PTHR42789">
    <property type="entry name" value="D-ISOMER SPECIFIC 2-HYDROXYACID DEHYDROGENASE FAMILY PROTEIN (AFU_ORTHOLOGUE AFUA_6G10090)"/>
    <property type="match status" value="1"/>
</dbReference>
<protein>
    <submittedName>
        <fullName evidence="7">Phosphoglycerate dehydrogenase-like enzyme</fullName>
    </submittedName>
</protein>
<gene>
    <name evidence="7" type="ORF">GGQ63_001252</name>
</gene>
<dbReference type="FunFam" id="3.40.50.720:FF:000203">
    <property type="entry name" value="D-3-phosphoglycerate dehydrogenase (SerA)"/>
    <property type="match status" value="1"/>
</dbReference>
<dbReference type="PANTHER" id="PTHR42789:SF1">
    <property type="entry name" value="D-ISOMER SPECIFIC 2-HYDROXYACID DEHYDROGENASE FAMILY PROTEIN (AFU_ORTHOLOGUE AFUA_6G10090)"/>
    <property type="match status" value="1"/>
</dbReference>
<name>A0A7W9FK57_9HYPH</name>
<organism evidence="7 8">
    <name type="scientific">Prosthecomicrobium pneumaticum</name>
    <dbReference type="NCBI Taxonomy" id="81895"/>
    <lineage>
        <taxon>Bacteria</taxon>
        <taxon>Pseudomonadati</taxon>
        <taxon>Pseudomonadota</taxon>
        <taxon>Alphaproteobacteria</taxon>
        <taxon>Hyphomicrobiales</taxon>
        <taxon>Kaistiaceae</taxon>
        <taxon>Prosthecomicrobium</taxon>
    </lineage>
</organism>
<evidence type="ECO:0000256" key="1">
    <source>
        <dbReference type="ARBA" id="ARBA00005854"/>
    </source>
</evidence>
<sequence length="375" mass="39680">MTDGGIVAGRRSTFAVNYTGDYLDETGALAVPDIALDLYAPHPFVRPGFLTDQSPTPGDTTYWDRLYSLAITPAHVAASEAIVIFRPWVKASAFVDGADRLVVIGRAGAGIDKIDLAACTQADVAVFNAPDTLTHATASSAFLLILALAKRLTAQEKLVRTARWDLQPHVMGLDLPGKVLGIVGLGASGRELARLARPWGMEIIAHSPHADPAAAAALGVTLVPHRETVFERADFVSLHNRLDAASRGSIGAADFARMKRSAYFVNVARGEIVREAELVAALRDGTIAGAGLDVFEHEPLPPGHSLLALDNVILTPHWLPSTRDAARLTMTSVANGILAAATGRVPDHVVNPAVLDRPGFRAKLARFAVNAPASS</sequence>
<dbReference type="InterPro" id="IPR050857">
    <property type="entry name" value="D-2-hydroxyacid_DH"/>
</dbReference>
<reference evidence="7 8" key="1">
    <citation type="submission" date="2020-08" db="EMBL/GenBank/DDBJ databases">
        <title>Genomic Encyclopedia of Type Strains, Phase IV (KMG-IV): sequencing the most valuable type-strain genomes for metagenomic binning, comparative biology and taxonomic classification.</title>
        <authorList>
            <person name="Goeker M."/>
        </authorList>
    </citation>
    <scope>NUCLEOTIDE SEQUENCE [LARGE SCALE GENOMIC DNA]</scope>
    <source>
        <strain evidence="7 8">DSM 16268</strain>
    </source>
</reference>
<dbReference type="InterPro" id="IPR006139">
    <property type="entry name" value="D-isomer_2_OHA_DH_cat_dom"/>
</dbReference>
<evidence type="ECO:0000256" key="3">
    <source>
        <dbReference type="ARBA" id="ARBA00023027"/>
    </source>
</evidence>
<evidence type="ECO:0000256" key="4">
    <source>
        <dbReference type="RuleBase" id="RU003719"/>
    </source>
</evidence>
<proteinExistence type="inferred from homology"/>
<dbReference type="RefSeq" id="WP_183853644.1">
    <property type="nucleotide sequence ID" value="NZ_JACHOO010000002.1"/>
</dbReference>
<dbReference type="AlphaFoldDB" id="A0A7W9FK57"/>
<dbReference type="InterPro" id="IPR036291">
    <property type="entry name" value="NAD(P)-bd_dom_sf"/>
</dbReference>
<keyword evidence="3" id="KW-0520">NAD</keyword>
<comment type="caution">
    <text evidence="7">The sequence shown here is derived from an EMBL/GenBank/DDBJ whole genome shotgun (WGS) entry which is preliminary data.</text>
</comment>
<comment type="similarity">
    <text evidence="1 4">Belongs to the D-isomer specific 2-hydroxyacid dehydrogenase family.</text>
</comment>